<evidence type="ECO:0000256" key="1">
    <source>
        <dbReference type="SAM" id="MobiDB-lite"/>
    </source>
</evidence>
<organism evidence="2 3">
    <name type="scientific">Rhododendron williamsianum</name>
    <dbReference type="NCBI Taxonomy" id="262921"/>
    <lineage>
        <taxon>Eukaryota</taxon>
        <taxon>Viridiplantae</taxon>
        <taxon>Streptophyta</taxon>
        <taxon>Embryophyta</taxon>
        <taxon>Tracheophyta</taxon>
        <taxon>Spermatophyta</taxon>
        <taxon>Magnoliopsida</taxon>
        <taxon>eudicotyledons</taxon>
        <taxon>Gunneridae</taxon>
        <taxon>Pentapetalae</taxon>
        <taxon>asterids</taxon>
        <taxon>Ericales</taxon>
        <taxon>Ericaceae</taxon>
        <taxon>Ericoideae</taxon>
        <taxon>Rhodoreae</taxon>
        <taxon>Rhododendron</taxon>
    </lineage>
</organism>
<dbReference type="OrthoDB" id="1615585at2759"/>
<name>A0A6A4MHU6_9ERIC</name>
<proteinExistence type="predicted"/>
<reference evidence="2 3" key="1">
    <citation type="journal article" date="2019" name="Genome Biol. Evol.">
        <title>The Rhododendron genome and chromosomal organization provide insight into shared whole-genome duplications across the heath family (Ericaceae).</title>
        <authorList>
            <person name="Soza V.L."/>
            <person name="Lindsley D."/>
            <person name="Waalkes A."/>
            <person name="Ramage E."/>
            <person name="Patwardhan R.P."/>
            <person name="Burton J.N."/>
            <person name="Adey A."/>
            <person name="Kumar A."/>
            <person name="Qiu R."/>
            <person name="Shendure J."/>
            <person name="Hall B."/>
        </authorList>
    </citation>
    <scope>NUCLEOTIDE SEQUENCE [LARGE SCALE GENOMIC DNA]</scope>
    <source>
        <strain evidence="2">RSF 1966-606</strain>
    </source>
</reference>
<sequence length="184" mass="20436">MVGRWAATKPSRSDDVLDENEQARIANQVKAQFDAIAPKRPTKPNRSESDSTAPPAPPSDQDVPLPEFEKLRSLQSQVRYIFSCKCWPRRVCRDPVLQTLDSVDKEHHTILRVEQTGTGFITVSSSGGGGDGCDLQLLNGYKNGGVREMVYFRTNPATNDWIPNIEEDDRVAYSSAKPNRSESG</sequence>
<keyword evidence="3" id="KW-1185">Reference proteome</keyword>
<dbReference type="Proteomes" id="UP000428333">
    <property type="component" value="Linkage Group LG01"/>
</dbReference>
<dbReference type="AlphaFoldDB" id="A0A6A4MHU6"/>
<gene>
    <name evidence="2" type="ORF">C3L33_01269</name>
</gene>
<feature type="non-terminal residue" evidence="2">
    <location>
        <position position="1"/>
    </location>
</feature>
<dbReference type="EMBL" id="QEFC01000074">
    <property type="protein sequence ID" value="KAE9466844.1"/>
    <property type="molecule type" value="Genomic_DNA"/>
</dbReference>
<evidence type="ECO:0000313" key="3">
    <source>
        <dbReference type="Proteomes" id="UP000428333"/>
    </source>
</evidence>
<dbReference type="PANTHER" id="PTHR34686">
    <property type="entry name" value="MATERNAL EFFECT EMBRYO ARREST PROTEIN"/>
    <property type="match status" value="1"/>
</dbReference>
<accession>A0A6A4MHU6</accession>
<evidence type="ECO:0000313" key="2">
    <source>
        <dbReference type="EMBL" id="KAE9466844.1"/>
    </source>
</evidence>
<dbReference type="PANTHER" id="PTHR34686:SF1">
    <property type="entry name" value="MATERNAL EFFECT EMBRYO ARREST 59"/>
    <property type="match status" value="1"/>
</dbReference>
<feature type="region of interest" description="Disordered" evidence="1">
    <location>
        <begin position="29"/>
        <end position="64"/>
    </location>
</feature>
<comment type="caution">
    <text evidence="2">The sequence shown here is derived from an EMBL/GenBank/DDBJ whole genome shotgun (WGS) entry which is preliminary data.</text>
</comment>
<protein>
    <submittedName>
        <fullName evidence="2">Uncharacterized protein</fullName>
    </submittedName>
</protein>